<proteinExistence type="predicted"/>
<gene>
    <name evidence="1" type="ORF">Tsumi_08850</name>
</gene>
<reference evidence="1 2" key="1">
    <citation type="journal article" date="2025" name="Int. J. Syst. Evol. Microbiol.">
        <title>Desulfovibrio falkowii sp. nov., Porphyromonas miyakawae sp. nov., Mediterraneibacter flintii sp. nov. and Owariibacterium komagatae gen. nov., sp. nov., isolated from human faeces.</title>
        <authorList>
            <person name="Hamaguchi T."/>
            <person name="Ohara M."/>
            <person name="Hisatomi A."/>
            <person name="Sekiguchi K."/>
            <person name="Takeda J.I."/>
            <person name="Ueyama J."/>
            <person name="Ito M."/>
            <person name="Nishiwaki H."/>
            <person name="Ogi T."/>
            <person name="Hirayama M."/>
            <person name="Ohkuma M."/>
            <person name="Sakamoto M."/>
            <person name="Ohno K."/>
        </authorList>
    </citation>
    <scope>NUCLEOTIDE SEQUENCE [LARGE SCALE GENOMIC DNA]</scope>
    <source>
        <strain evidence="1 2">13CB11C</strain>
    </source>
</reference>
<name>A0ABQ0E250_9PORP</name>
<dbReference type="RefSeq" id="WP_411915581.1">
    <property type="nucleotide sequence ID" value="NZ_BAAFSF010000001.1"/>
</dbReference>
<dbReference type="PANTHER" id="PTHR30298">
    <property type="entry name" value="H REPEAT-ASSOCIATED PREDICTED TRANSPOSASE"/>
    <property type="match status" value="1"/>
</dbReference>
<dbReference type="InterPro" id="IPR051698">
    <property type="entry name" value="Transposase_11-like"/>
</dbReference>
<keyword evidence="2" id="KW-1185">Reference proteome</keyword>
<comment type="caution">
    <text evidence="1">The sequence shown here is derived from an EMBL/GenBank/DDBJ whole genome shotgun (WGS) entry which is preliminary data.</text>
</comment>
<organism evidence="1 2">
    <name type="scientific">Porphyromonas miyakawae</name>
    <dbReference type="NCBI Taxonomy" id="3137470"/>
    <lineage>
        <taxon>Bacteria</taxon>
        <taxon>Pseudomonadati</taxon>
        <taxon>Bacteroidota</taxon>
        <taxon>Bacteroidia</taxon>
        <taxon>Bacteroidales</taxon>
        <taxon>Porphyromonadaceae</taxon>
        <taxon>Porphyromonas</taxon>
    </lineage>
</organism>
<evidence type="ECO:0000313" key="2">
    <source>
        <dbReference type="Proteomes" id="UP001628220"/>
    </source>
</evidence>
<evidence type="ECO:0000313" key="1">
    <source>
        <dbReference type="EMBL" id="GAB1251781.1"/>
    </source>
</evidence>
<sequence>MVLSTFHPLRQFLKDFLYKAFLEEIFEITTGKHICLDGKTMRGVKKLDFDADSHCVTAFDPKLQASLAQVYISTKSNEINAIKEILKALDLRYTVISIAAIGTQTEIAKAVVEKKR</sequence>
<dbReference type="Proteomes" id="UP001628220">
    <property type="component" value="Unassembled WGS sequence"/>
</dbReference>
<evidence type="ECO:0008006" key="3">
    <source>
        <dbReference type="Google" id="ProtNLM"/>
    </source>
</evidence>
<dbReference type="EMBL" id="BAAFSF010000001">
    <property type="protein sequence ID" value="GAB1251781.1"/>
    <property type="molecule type" value="Genomic_DNA"/>
</dbReference>
<dbReference type="InterPro" id="IPR047647">
    <property type="entry name" value="ISAs1_transpos"/>
</dbReference>
<dbReference type="PANTHER" id="PTHR30298:SF0">
    <property type="entry name" value="PROTEIN YBFL-RELATED"/>
    <property type="match status" value="1"/>
</dbReference>
<dbReference type="NCBIfam" id="NF033564">
    <property type="entry name" value="transpos_ISAs1"/>
    <property type="match status" value="1"/>
</dbReference>
<accession>A0ABQ0E250</accession>
<protein>
    <recommendedName>
        <fullName evidence="3">ISAs1 family transposase</fullName>
    </recommendedName>
</protein>